<dbReference type="AlphaFoldDB" id="A0AAU7LMT2"/>
<reference evidence="3" key="1">
    <citation type="submission" date="2024-05" db="EMBL/GenBank/DDBJ databases">
        <authorList>
            <person name="Bunk B."/>
            <person name="Swiderski J."/>
            <person name="Sproer C."/>
            <person name="Thiel V."/>
        </authorList>
    </citation>
    <scope>NUCLEOTIDE SEQUENCE</scope>
    <source>
        <strain evidence="3">DSM 17735</strain>
    </source>
</reference>
<keyword evidence="1" id="KW-0472">Membrane</keyword>
<dbReference type="SMART" id="SM00014">
    <property type="entry name" value="acidPPc"/>
    <property type="match status" value="1"/>
</dbReference>
<feature type="transmembrane region" description="Helical" evidence="1">
    <location>
        <begin position="64"/>
        <end position="83"/>
    </location>
</feature>
<proteinExistence type="predicted"/>
<accession>A0AAU7LMT2</accession>
<sequence>MTTRPASRAPWYRQAAEVIPRHFYVKSIGTTLFISLFFGAYFYLLKHPAYPITVMPRTWLDSLIGFEPMALPVYLSLWVYVSLPPALLATRQELYGYGMAMGLTCLAGLAIFYVWPTAAPAADIDWSRYPQMHFLKNMDASGNACPSLHVATAFFSAVWLHHLLRRLGSPWWLLLINGAWCTAIVYSTLATRQHVAVDIEAGLLLGGLAAWLSLRYRVRTKGAAQADLPVAPEPALHLLK</sequence>
<feature type="domain" description="Phosphatidic acid phosphatase type 2/haloperoxidase" evidence="2">
    <location>
        <begin position="94"/>
        <end position="214"/>
    </location>
</feature>
<feature type="transmembrane region" description="Helical" evidence="1">
    <location>
        <begin position="171"/>
        <end position="189"/>
    </location>
</feature>
<keyword evidence="1" id="KW-1133">Transmembrane helix</keyword>
<feature type="transmembrane region" description="Helical" evidence="1">
    <location>
        <begin position="23"/>
        <end position="44"/>
    </location>
</feature>
<dbReference type="Pfam" id="PF01569">
    <property type="entry name" value="PAP2"/>
    <property type="match status" value="1"/>
</dbReference>
<dbReference type="Gene3D" id="1.20.144.10">
    <property type="entry name" value="Phosphatidic acid phosphatase type 2/haloperoxidase"/>
    <property type="match status" value="1"/>
</dbReference>
<feature type="transmembrane region" description="Helical" evidence="1">
    <location>
        <begin position="195"/>
        <end position="214"/>
    </location>
</feature>
<protein>
    <submittedName>
        <fullName evidence="3">Phosphatase PAP2 family protein</fullName>
    </submittedName>
</protein>
<keyword evidence="1" id="KW-0812">Transmembrane</keyword>
<dbReference type="InterPro" id="IPR036938">
    <property type="entry name" value="PAP2/HPO_sf"/>
</dbReference>
<evidence type="ECO:0000313" key="3">
    <source>
        <dbReference type="EMBL" id="XBP68942.1"/>
    </source>
</evidence>
<dbReference type="SUPFAM" id="SSF48317">
    <property type="entry name" value="Acid phosphatase/Vanadium-dependent haloperoxidase"/>
    <property type="match status" value="1"/>
</dbReference>
<evidence type="ECO:0000256" key="1">
    <source>
        <dbReference type="SAM" id="Phobius"/>
    </source>
</evidence>
<name>A0AAU7LMT2_9BURK</name>
<gene>
    <name evidence="3" type="ORF">ABLV49_13650</name>
</gene>
<dbReference type="InterPro" id="IPR000326">
    <property type="entry name" value="PAP2/HPO"/>
</dbReference>
<feature type="transmembrane region" description="Helical" evidence="1">
    <location>
        <begin position="95"/>
        <end position="115"/>
    </location>
</feature>
<organism evidence="3">
    <name type="scientific">Polaromonas hydrogenivorans</name>
    <dbReference type="NCBI Taxonomy" id="335476"/>
    <lineage>
        <taxon>Bacteria</taxon>
        <taxon>Pseudomonadati</taxon>
        <taxon>Pseudomonadota</taxon>
        <taxon>Betaproteobacteria</taxon>
        <taxon>Burkholderiales</taxon>
        <taxon>Comamonadaceae</taxon>
        <taxon>Polaromonas</taxon>
    </lineage>
</organism>
<feature type="transmembrane region" description="Helical" evidence="1">
    <location>
        <begin position="146"/>
        <end position="164"/>
    </location>
</feature>
<dbReference type="RefSeq" id="WP_349277173.1">
    <property type="nucleotide sequence ID" value="NZ_CBCSCU010000014.1"/>
</dbReference>
<evidence type="ECO:0000259" key="2">
    <source>
        <dbReference type="SMART" id="SM00014"/>
    </source>
</evidence>
<dbReference type="EMBL" id="CP157675">
    <property type="protein sequence ID" value="XBP68942.1"/>
    <property type="molecule type" value="Genomic_DNA"/>
</dbReference>